<gene>
    <name evidence="1" type="ORF">FME351_LOCUS14264</name>
    <name evidence="2" type="ORF">TSG867_LOCUS23456</name>
</gene>
<dbReference type="Proteomes" id="UP000663862">
    <property type="component" value="Unassembled WGS sequence"/>
</dbReference>
<sequence length="29" mass="3262">MQNMVEPFNIVHELGVPEEISLKDSTCSN</sequence>
<organism evidence="1 3">
    <name type="scientific">Rotaria socialis</name>
    <dbReference type="NCBI Taxonomy" id="392032"/>
    <lineage>
        <taxon>Eukaryota</taxon>
        <taxon>Metazoa</taxon>
        <taxon>Spiralia</taxon>
        <taxon>Gnathifera</taxon>
        <taxon>Rotifera</taxon>
        <taxon>Eurotatoria</taxon>
        <taxon>Bdelloidea</taxon>
        <taxon>Philodinida</taxon>
        <taxon>Philodinidae</taxon>
        <taxon>Rotaria</taxon>
    </lineage>
</organism>
<protein>
    <submittedName>
        <fullName evidence="1">Uncharacterized protein</fullName>
    </submittedName>
</protein>
<dbReference type="EMBL" id="CAJNYU010001734">
    <property type="protein sequence ID" value="CAF3463280.1"/>
    <property type="molecule type" value="Genomic_DNA"/>
</dbReference>
<feature type="non-terminal residue" evidence="1">
    <location>
        <position position="1"/>
    </location>
</feature>
<accession>A0A818ES60</accession>
<evidence type="ECO:0000313" key="3">
    <source>
        <dbReference type="Proteomes" id="UP000663869"/>
    </source>
</evidence>
<dbReference type="Proteomes" id="UP000663869">
    <property type="component" value="Unassembled WGS sequence"/>
</dbReference>
<comment type="caution">
    <text evidence="1">The sequence shown here is derived from an EMBL/GenBank/DDBJ whole genome shotgun (WGS) entry which is preliminary data.</text>
</comment>
<dbReference type="EMBL" id="CAJOBQ010002023">
    <property type="protein sequence ID" value="CAF4533690.1"/>
    <property type="molecule type" value="Genomic_DNA"/>
</dbReference>
<name>A0A818ES60_9BILA</name>
<reference evidence="1" key="1">
    <citation type="submission" date="2021-02" db="EMBL/GenBank/DDBJ databases">
        <authorList>
            <person name="Nowell W R."/>
        </authorList>
    </citation>
    <scope>NUCLEOTIDE SEQUENCE</scope>
</reference>
<evidence type="ECO:0000313" key="1">
    <source>
        <dbReference type="EMBL" id="CAF3463280.1"/>
    </source>
</evidence>
<proteinExistence type="predicted"/>
<dbReference type="AlphaFoldDB" id="A0A818ES60"/>
<evidence type="ECO:0000313" key="2">
    <source>
        <dbReference type="EMBL" id="CAF4533690.1"/>
    </source>
</evidence>